<comment type="caution">
    <text evidence="1">The sequence shown here is derived from an EMBL/GenBank/DDBJ whole genome shotgun (WGS) entry which is preliminary data.</text>
</comment>
<dbReference type="RefSeq" id="WP_249491350.1">
    <property type="nucleotide sequence ID" value="NZ_JAMCCK010000033.1"/>
</dbReference>
<evidence type="ECO:0000313" key="1">
    <source>
        <dbReference type="EMBL" id="MCL3996197.1"/>
    </source>
</evidence>
<reference evidence="1 2" key="1">
    <citation type="submission" date="2022-05" db="EMBL/GenBank/DDBJ databases">
        <title>Genome Resource of Streptomyces lavenduligriseus GA1-1, a Strain with Broad-Spectrum Antifungal Activity against Phytopathogenic Fungi.</title>
        <authorList>
            <person name="Qi D."/>
        </authorList>
    </citation>
    <scope>NUCLEOTIDE SEQUENCE [LARGE SCALE GENOMIC DNA]</scope>
    <source>
        <strain evidence="1 2">GA1-1</strain>
    </source>
</reference>
<evidence type="ECO:0000313" key="2">
    <source>
        <dbReference type="Proteomes" id="UP001202052"/>
    </source>
</evidence>
<gene>
    <name evidence="1" type="ORF">M4438_22235</name>
</gene>
<dbReference type="Proteomes" id="UP001202052">
    <property type="component" value="Unassembled WGS sequence"/>
</dbReference>
<organism evidence="1 2">
    <name type="scientific">Streptomyces lavenduligriseus</name>
    <dbReference type="NCBI Taxonomy" id="67315"/>
    <lineage>
        <taxon>Bacteria</taxon>
        <taxon>Bacillati</taxon>
        <taxon>Actinomycetota</taxon>
        <taxon>Actinomycetes</taxon>
        <taxon>Kitasatosporales</taxon>
        <taxon>Streptomycetaceae</taxon>
        <taxon>Streptomyces</taxon>
    </lineage>
</organism>
<dbReference type="EMBL" id="JAMCCK010000033">
    <property type="protein sequence ID" value="MCL3996197.1"/>
    <property type="molecule type" value="Genomic_DNA"/>
</dbReference>
<accession>A0ABT0NXK4</accession>
<keyword evidence="2" id="KW-1185">Reference proteome</keyword>
<protein>
    <submittedName>
        <fullName evidence="1">DUF4276 family protein</fullName>
    </submittedName>
</protein>
<proteinExistence type="predicted"/>
<sequence>MTIRVLFIGEGSSDNGLVRHVESIAALKGLDASKTVPDFGLLRLPTGHSVRDKLRVARELHGTYDLVVVQRDADRGPAQDRRDEIAEAVRAEWPGLQHVAVVPVRMLEAWLLLDEACLRQVAENPRGRVSLELPKGTAAERVADPKQLLKDSLARASEYKGRRLVQFQKRFSQHRLRMLELLDPEGPVAGLPSWQNFVKDLNEAFEAFNQCPT</sequence>
<name>A0ABT0NXK4_9ACTN</name>